<dbReference type="RefSeq" id="XP_007314477.1">
    <property type="nucleotide sequence ID" value="XM_007314415.1"/>
</dbReference>
<dbReference type="KEGG" id="sla:SERLADRAFT_434177"/>
<feature type="compositionally biased region" description="Acidic residues" evidence="1">
    <location>
        <begin position="98"/>
        <end position="120"/>
    </location>
</feature>
<organism>
    <name type="scientific">Serpula lacrymans var. lacrymans (strain S7.9)</name>
    <name type="common">Dry rot fungus</name>
    <dbReference type="NCBI Taxonomy" id="578457"/>
    <lineage>
        <taxon>Eukaryota</taxon>
        <taxon>Fungi</taxon>
        <taxon>Dikarya</taxon>
        <taxon>Basidiomycota</taxon>
        <taxon>Agaricomycotina</taxon>
        <taxon>Agaricomycetes</taxon>
        <taxon>Agaricomycetidae</taxon>
        <taxon>Boletales</taxon>
        <taxon>Coniophorineae</taxon>
        <taxon>Serpulaceae</taxon>
        <taxon>Serpula</taxon>
    </lineage>
</organism>
<name>F8NJR3_SERL9</name>
<proteinExistence type="predicted"/>
<dbReference type="AlphaFoldDB" id="F8NJR3"/>
<reference evidence="2" key="1">
    <citation type="submission" date="2011-04" db="EMBL/GenBank/DDBJ databases">
        <title>Evolution of plant cell wall degrading machinery underlies the functional diversity of forest fungi.</title>
        <authorList>
            <consortium name="US DOE Joint Genome Institute (JGI-PGF)"/>
            <person name="Eastwood D.C."/>
            <person name="Floudas D."/>
            <person name="Binder M."/>
            <person name="Majcherczyk A."/>
            <person name="Schneider P."/>
            <person name="Aerts A."/>
            <person name="Asiegbu F.O."/>
            <person name="Baker S.E."/>
            <person name="Barry K."/>
            <person name="Bendiksby M."/>
            <person name="Blumentritt M."/>
            <person name="Coutinho P.M."/>
            <person name="Cullen D."/>
            <person name="Cullen D."/>
            <person name="Gathman A."/>
            <person name="Goodell B."/>
            <person name="Henrissat B."/>
            <person name="Ihrmark K."/>
            <person name="Kauserud H."/>
            <person name="Kohler A."/>
            <person name="LaButti K."/>
            <person name="Lapidus A."/>
            <person name="Lavin J.L."/>
            <person name="Lee Y.-H."/>
            <person name="Lindquist E."/>
            <person name="Lilly W."/>
            <person name="Lucas S."/>
            <person name="Morin E."/>
            <person name="Murat C."/>
            <person name="Oguiza J.A."/>
            <person name="Park J."/>
            <person name="Pisabarro A.G."/>
            <person name="Riley R."/>
            <person name="Rosling A."/>
            <person name="Salamov A."/>
            <person name="Schmidt O."/>
            <person name="Schmutz J."/>
            <person name="Skrede I."/>
            <person name="Stenlid J."/>
            <person name="Wiebenga A."/>
            <person name="Xie X."/>
            <person name="Kues U."/>
            <person name="Hibbett D.S."/>
            <person name="Hoffmeister D."/>
            <person name="Hogberg N."/>
            <person name="Martin F."/>
            <person name="Grigoriev I.V."/>
            <person name="Watkinson S.C."/>
        </authorList>
    </citation>
    <scope>NUCLEOTIDE SEQUENCE</scope>
    <source>
        <strain evidence="2">S7.9</strain>
    </source>
</reference>
<gene>
    <name evidence="2" type="ORF">SERLADRAFT_434177</name>
</gene>
<sequence>MQQKRQQEDCCKQKEQSGVLTEWKKLDNLQKTQNTARREAYHEAMHLWKEESNLAKQEQRQVGWAKLKLGKLESQAPKPGPVQGKGDETSKGNGEVTGSEDEQSDENIDGMESDGESAEE</sequence>
<evidence type="ECO:0000313" key="2">
    <source>
        <dbReference type="EMBL" id="EGO28278.1"/>
    </source>
</evidence>
<dbReference type="EMBL" id="GL945430">
    <property type="protein sequence ID" value="EGO28278.1"/>
    <property type="molecule type" value="Genomic_DNA"/>
</dbReference>
<dbReference type="Proteomes" id="UP000008064">
    <property type="component" value="Unassembled WGS sequence"/>
</dbReference>
<feature type="region of interest" description="Disordered" evidence="1">
    <location>
        <begin position="69"/>
        <end position="120"/>
    </location>
</feature>
<dbReference type="GeneID" id="18814340"/>
<protein>
    <submittedName>
        <fullName evidence="2">Uncharacterized protein</fullName>
    </submittedName>
</protein>
<evidence type="ECO:0000256" key="1">
    <source>
        <dbReference type="SAM" id="MobiDB-lite"/>
    </source>
</evidence>
<accession>F8NJR3</accession>
<dbReference type="OrthoDB" id="2668279at2759"/>
<dbReference type="HOGENOM" id="CLU_177422_0_0_1"/>